<name>A0AAW1GWW4_SAPOF</name>
<dbReference type="Gene3D" id="3.30.40.10">
    <property type="entry name" value="Zinc/RING finger domain, C3HC4 (zinc finger)"/>
    <property type="match status" value="1"/>
</dbReference>
<dbReference type="PANTHER" id="PTHR45798:SF101">
    <property type="entry name" value="RING-H2 FINGER PROTEIN ATL8-RELATED"/>
    <property type="match status" value="1"/>
</dbReference>
<dbReference type="InterPro" id="IPR001841">
    <property type="entry name" value="Znf_RING"/>
</dbReference>
<dbReference type="Proteomes" id="UP001443914">
    <property type="component" value="Unassembled WGS sequence"/>
</dbReference>
<keyword evidence="3" id="KW-0862">Zinc</keyword>
<evidence type="ECO:0000256" key="2">
    <source>
        <dbReference type="ARBA" id="ARBA00022771"/>
    </source>
</evidence>
<protein>
    <recommendedName>
        <fullName evidence="6">RING-type domain-containing protein</fullName>
    </recommendedName>
</protein>
<keyword evidence="5" id="KW-0812">Transmembrane</keyword>
<accession>A0AAW1GWW4</accession>
<keyword evidence="2 4" id="KW-0863">Zinc-finger</keyword>
<evidence type="ECO:0000313" key="8">
    <source>
        <dbReference type="Proteomes" id="UP001443914"/>
    </source>
</evidence>
<dbReference type="PROSITE" id="PS50089">
    <property type="entry name" value="ZF_RING_2"/>
    <property type="match status" value="1"/>
</dbReference>
<sequence>MGVAHRLLLAVNTTASNENPDISAVQSDYIVILAALFCGLICAIGLAMAARCVCFQRRLNISSTAPTIPVSLPPPGLNKTILQLLPTTKYVPEPGGSAEELSDCVICLSDFADGDVMRVLPHCGHVFHVPCVDKWLESNSSCPSCRQLILLVSRCHHCGGFSASQGSCDSAIDVREIDILSRQDCAHGFLP</sequence>
<keyword evidence="5" id="KW-0472">Membrane</keyword>
<evidence type="ECO:0000256" key="5">
    <source>
        <dbReference type="SAM" id="Phobius"/>
    </source>
</evidence>
<dbReference type="InterPro" id="IPR052788">
    <property type="entry name" value="RING-type_E3_ligase_ATL"/>
</dbReference>
<organism evidence="7 8">
    <name type="scientific">Saponaria officinalis</name>
    <name type="common">Common soapwort</name>
    <name type="synonym">Lychnis saponaria</name>
    <dbReference type="NCBI Taxonomy" id="3572"/>
    <lineage>
        <taxon>Eukaryota</taxon>
        <taxon>Viridiplantae</taxon>
        <taxon>Streptophyta</taxon>
        <taxon>Embryophyta</taxon>
        <taxon>Tracheophyta</taxon>
        <taxon>Spermatophyta</taxon>
        <taxon>Magnoliopsida</taxon>
        <taxon>eudicotyledons</taxon>
        <taxon>Gunneridae</taxon>
        <taxon>Pentapetalae</taxon>
        <taxon>Caryophyllales</taxon>
        <taxon>Caryophyllaceae</taxon>
        <taxon>Caryophylleae</taxon>
        <taxon>Saponaria</taxon>
    </lineage>
</organism>
<proteinExistence type="predicted"/>
<keyword evidence="1" id="KW-0479">Metal-binding</keyword>
<gene>
    <name evidence="7" type="ORF">RND81_14G227900</name>
</gene>
<dbReference type="GO" id="GO:0008270">
    <property type="term" value="F:zinc ion binding"/>
    <property type="evidence" value="ECO:0007669"/>
    <property type="project" value="UniProtKB-KW"/>
</dbReference>
<dbReference type="EMBL" id="JBDFQZ010000014">
    <property type="protein sequence ID" value="KAK9667036.1"/>
    <property type="molecule type" value="Genomic_DNA"/>
</dbReference>
<dbReference type="Pfam" id="PF13639">
    <property type="entry name" value="zf-RING_2"/>
    <property type="match status" value="1"/>
</dbReference>
<evidence type="ECO:0000256" key="1">
    <source>
        <dbReference type="ARBA" id="ARBA00022723"/>
    </source>
</evidence>
<dbReference type="CDD" id="cd16461">
    <property type="entry name" value="RING-H2_EL5-like"/>
    <property type="match status" value="1"/>
</dbReference>
<feature type="transmembrane region" description="Helical" evidence="5">
    <location>
        <begin position="29"/>
        <end position="50"/>
    </location>
</feature>
<keyword evidence="8" id="KW-1185">Reference proteome</keyword>
<reference evidence="7" key="1">
    <citation type="submission" date="2024-03" db="EMBL/GenBank/DDBJ databases">
        <title>WGS assembly of Saponaria officinalis var. Norfolk2.</title>
        <authorList>
            <person name="Jenkins J."/>
            <person name="Shu S."/>
            <person name="Grimwood J."/>
            <person name="Barry K."/>
            <person name="Goodstein D."/>
            <person name="Schmutz J."/>
            <person name="Leebens-Mack J."/>
            <person name="Osbourn A."/>
        </authorList>
    </citation>
    <scope>NUCLEOTIDE SEQUENCE [LARGE SCALE GENOMIC DNA]</scope>
    <source>
        <strain evidence="7">JIC</strain>
    </source>
</reference>
<dbReference type="InterPro" id="IPR013083">
    <property type="entry name" value="Znf_RING/FYVE/PHD"/>
</dbReference>
<feature type="domain" description="RING-type" evidence="6">
    <location>
        <begin position="104"/>
        <end position="146"/>
    </location>
</feature>
<keyword evidence="5" id="KW-1133">Transmembrane helix</keyword>
<evidence type="ECO:0000256" key="3">
    <source>
        <dbReference type="ARBA" id="ARBA00022833"/>
    </source>
</evidence>
<dbReference type="AlphaFoldDB" id="A0AAW1GWW4"/>
<evidence type="ECO:0000259" key="6">
    <source>
        <dbReference type="PROSITE" id="PS50089"/>
    </source>
</evidence>
<comment type="caution">
    <text evidence="7">The sequence shown here is derived from an EMBL/GenBank/DDBJ whole genome shotgun (WGS) entry which is preliminary data.</text>
</comment>
<evidence type="ECO:0000256" key="4">
    <source>
        <dbReference type="PROSITE-ProRule" id="PRU00175"/>
    </source>
</evidence>
<dbReference type="PANTHER" id="PTHR45798">
    <property type="entry name" value="RING-H2 FINGER PROTEIN ATL61-RELATED-RELATED"/>
    <property type="match status" value="1"/>
</dbReference>
<evidence type="ECO:0000313" key="7">
    <source>
        <dbReference type="EMBL" id="KAK9667036.1"/>
    </source>
</evidence>
<dbReference type="SUPFAM" id="SSF57850">
    <property type="entry name" value="RING/U-box"/>
    <property type="match status" value="1"/>
</dbReference>
<dbReference type="SMART" id="SM00184">
    <property type="entry name" value="RING"/>
    <property type="match status" value="1"/>
</dbReference>